<organism evidence="7 8">
    <name type="scientific">Microthyrium microscopicum</name>
    <dbReference type="NCBI Taxonomy" id="703497"/>
    <lineage>
        <taxon>Eukaryota</taxon>
        <taxon>Fungi</taxon>
        <taxon>Dikarya</taxon>
        <taxon>Ascomycota</taxon>
        <taxon>Pezizomycotina</taxon>
        <taxon>Dothideomycetes</taxon>
        <taxon>Dothideomycetes incertae sedis</taxon>
        <taxon>Microthyriales</taxon>
        <taxon>Microthyriaceae</taxon>
        <taxon>Microthyrium</taxon>
    </lineage>
</organism>
<evidence type="ECO:0000313" key="8">
    <source>
        <dbReference type="Proteomes" id="UP000799302"/>
    </source>
</evidence>
<feature type="compositionally biased region" description="Polar residues" evidence="5">
    <location>
        <begin position="108"/>
        <end position="117"/>
    </location>
</feature>
<dbReference type="OrthoDB" id="407146at2759"/>
<name>A0A6A6U2H6_9PEZI</name>
<keyword evidence="8" id="KW-1185">Reference proteome</keyword>
<dbReference type="PANTHER" id="PTHR23402:SF1">
    <property type="entry name" value="PYROGLUTAMYL-PEPTIDASE I"/>
    <property type="match status" value="1"/>
</dbReference>
<keyword evidence="6" id="KW-0812">Transmembrane</keyword>
<dbReference type="InterPro" id="IPR036440">
    <property type="entry name" value="Peptidase_C15-like_sf"/>
</dbReference>
<dbReference type="SUPFAM" id="SSF53182">
    <property type="entry name" value="Pyrrolidone carboxyl peptidase (pyroglutamate aminopeptidase)"/>
    <property type="match status" value="1"/>
</dbReference>
<feature type="region of interest" description="Disordered" evidence="5">
    <location>
        <begin position="94"/>
        <end position="118"/>
    </location>
</feature>
<dbReference type="Gene3D" id="3.40.630.20">
    <property type="entry name" value="Peptidase C15, pyroglutamyl peptidase I-like"/>
    <property type="match status" value="1"/>
</dbReference>
<dbReference type="AlphaFoldDB" id="A0A6A6U2H6"/>
<evidence type="ECO:0000256" key="4">
    <source>
        <dbReference type="ARBA" id="ARBA00022807"/>
    </source>
</evidence>
<proteinExistence type="inferred from homology"/>
<feature type="transmembrane region" description="Helical" evidence="6">
    <location>
        <begin position="207"/>
        <end position="224"/>
    </location>
</feature>
<reference evidence="7" key="1">
    <citation type="journal article" date="2020" name="Stud. Mycol.">
        <title>101 Dothideomycetes genomes: a test case for predicting lifestyles and emergence of pathogens.</title>
        <authorList>
            <person name="Haridas S."/>
            <person name="Albert R."/>
            <person name="Binder M."/>
            <person name="Bloem J."/>
            <person name="Labutti K."/>
            <person name="Salamov A."/>
            <person name="Andreopoulos B."/>
            <person name="Baker S."/>
            <person name="Barry K."/>
            <person name="Bills G."/>
            <person name="Bluhm B."/>
            <person name="Cannon C."/>
            <person name="Castanera R."/>
            <person name="Culley D."/>
            <person name="Daum C."/>
            <person name="Ezra D."/>
            <person name="Gonzalez J."/>
            <person name="Henrissat B."/>
            <person name="Kuo A."/>
            <person name="Liang C."/>
            <person name="Lipzen A."/>
            <person name="Lutzoni F."/>
            <person name="Magnuson J."/>
            <person name="Mondo S."/>
            <person name="Nolan M."/>
            <person name="Ohm R."/>
            <person name="Pangilinan J."/>
            <person name="Park H.-J."/>
            <person name="Ramirez L."/>
            <person name="Alfaro M."/>
            <person name="Sun H."/>
            <person name="Tritt A."/>
            <person name="Yoshinaga Y."/>
            <person name="Zwiers L.-H."/>
            <person name="Turgeon B."/>
            <person name="Goodwin S."/>
            <person name="Spatafora J."/>
            <person name="Crous P."/>
            <person name="Grigoriev I."/>
        </authorList>
    </citation>
    <scope>NUCLEOTIDE SEQUENCE</scope>
    <source>
        <strain evidence="7">CBS 115976</strain>
    </source>
</reference>
<evidence type="ECO:0000256" key="6">
    <source>
        <dbReference type="SAM" id="Phobius"/>
    </source>
</evidence>
<evidence type="ECO:0000313" key="7">
    <source>
        <dbReference type="EMBL" id="KAF2665154.1"/>
    </source>
</evidence>
<dbReference type="EMBL" id="MU004241">
    <property type="protein sequence ID" value="KAF2665154.1"/>
    <property type="molecule type" value="Genomic_DNA"/>
</dbReference>
<evidence type="ECO:0000256" key="5">
    <source>
        <dbReference type="SAM" id="MobiDB-lite"/>
    </source>
</evidence>
<feature type="compositionally biased region" description="Basic and acidic residues" evidence="5">
    <location>
        <begin position="98"/>
        <end position="107"/>
    </location>
</feature>
<dbReference type="InterPro" id="IPR016125">
    <property type="entry name" value="Peptidase_C15-like"/>
</dbReference>
<keyword evidence="4" id="KW-0788">Thiol protease</keyword>
<dbReference type="Proteomes" id="UP000799302">
    <property type="component" value="Unassembled WGS sequence"/>
</dbReference>
<accession>A0A6A6U2H6</accession>
<evidence type="ECO:0000256" key="3">
    <source>
        <dbReference type="ARBA" id="ARBA00022801"/>
    </source>
</evidence>
<dbReference type="GO" id="GO:0006508">
    <property type="term" value="P:proteolysis"/>
    <property type="evidence" value="ECO:0007669"/>
    <property type="project" value="UniProtKB-KW"/>
</dbReference>
<gene>
    <name evidence="7" type="ORF">BT63DRAFT_429093</name>
</gene>
<keyword evidence="3" id="KW-0378">Hydrolase</keyword>
<dbReference type="PANTHER" id="PTHR23402">
    <property type="entry name" value="PROTEASE FAMILY C15 PYROGLUTAMYL-PEPTIDASE I-RELATED"/>
    <property type="match status" value="1"/>
</dbReference>
<evidence type="ECO:0000256" key="1">
    <source>
        <dbReference type="ARBA" id="ARBA00006641"/>
    </source>
</evidence>
<comment type="similarity">
    <text evidence="1">Belongs to the peptidase C15 family.</text>
</comment>
<dbReference type="GO" id="GO:0008234">
    <property type="term" value="F:cysteine-type peptidase activity"/>
    <property type="evidence" value="ECO:0007669"/>
    <property type="project" value="UniProtKB-KW"/>
</dbReference>
<keyword evidence="2" id="KW-0645">Protease</keyword>
<evidence type="ECO:0000256" key="2">
    <source>
        <dbReference type="ARBA" id="ARBA00022670"/>
    </source>
</evidence>
<protein>
    <submittedName>
        <fullName evidence="7">Peptidase C15, pyroglutamyl peptidase I-like protein</fullName>
    </submittedName>
</protein>
<keyword evidence="6" id="KW-0472">Membrane</keyword>
<sequence length="314" mass="35156">MTRAPHLSLYEHKQDPEAEVDAQGAEVTVLVTGYGAWLDNYPTNSSWAIASRLPSYLPATAATPIPIRIVVPDRALRVSYDEVLELDPQLLSGTYRPKHADSSKENHPNGNNVNDSDQAPLPNPDIILHIGLAAGRKFFTLERQAPRGPFNKFKDVDGKSFPMSRQDALFGDLPAVLKPTFDMEDVWRRWRSNVTNDLLDLRPSDDPGLYLCGFIYFVSLAYFWKRNKEAQKKQDEVLERPVTFLHTPDLPTEDDKENGKQIAIGLIRALVASRNKFGVVDPLKAGAGAESATATMENVPRWSGIMDEDHDTRF</sequence>
<keyword evidence="6" id="KW-1133">Transmembrane helix</keyword>